<evidence type="ECO:0000313" key="2">
    <source>
        <dbReference type="EMBL" id="HJD97116.1"/>
    </source>
</evidence>
<reference evidence="2" key="1">
    <citation type="journal article" date="2021" name="PeerJ">
        <title>Extensive microbial diversity within the chicken gut microbiome revealed by metagenomics and culture.</title>
        <authorList>
            <person name="Gilroy R."/>
            <person name="Ravi A."/>
            <person name="Getino M."/>
            <person name="Pursley I."/>
            <person name="Horton D.L."/>
            <person name="Alikhan N.F."/>
            <person name="Baker D."/>
            <person name="Gharbi K."/>
            <person name="Hall N."/>
            <person name="Watson M."/>
            <person name="Adriaenssens E.M."/>
            <person name="Foster-Nyarko E."/>
            <person name="Jarju S."/>
            <person name="Secka A."/>
            <person name="Antonio M."/>
            <person name="Oren A."/>
            <person name="Chaudhuri R.R."/>
            <person name="La Ragione R."/>
            <person name="Hildebrand F."/>
            <person name="Pallen M.J."/>
        </authorList>
    </citation>
    <scope>NUCLEOTIDE SEQUENCE</scope>
    <source>
        <strain evidence="2">ChiGjej2B2-19336</strain>
    </source>
</reference>
<dbReference type="Gene3D" id="3.40.50.300">
    <property type="entry name" value="P-loop containing nucleotide triphosphate hydrolases"/>
    <property type="match status" value="1"/>
</dbReference>
<dbReference type="GO" id="GO:0005525">
    <property type="term" value="F:GTP binding"/>
    <property type="evidence" value="ECO:0007669"/>
    <property type="project" value="InterPro"/>
</dbReference>
<dbReference type="PANTHER" id="PTHR42714:SF2">
    <property type="entry name" value="TRNA MODIFICATION GTPASE GTPBP3, MITOCHONDRIAL"/>
    <property type="match status" value="1"/>
</dbReference>
<dbReference type="SUPFAM" id="SSF52540">
    <property type="entry name" value="P-loop containing nucleoside triphosphate hydrolases"/>
    <property type="match status" value="2"/>
</dbReference>
<comment type="caution">
    <text evidence="2">The sequence shown here is derived from an EMBL/GenBank/DDBJ whole genome shotgun (WGS) entry which is preliminary data.</text>
</comment>
<evidence type="ECO:0000259" key="1">
    <source>
        <dbReference type="Pfam" id="PF01926"/>
    </source>
</evidence>
<name>A0A921DRJ9_9BACT</name>
<dbReference type="InterPro" id="IPR027417">
    <property type="entry name" value="P-loop_NTPase"/>
</dbReference>
<dbReference type="PANTHER" id="PTHR42714">
    <property type="entry name" value="TRNA MODIFICATION GTPASE GTPBP3"/>
    <property type="match status" value="1"/>
</dbReference>
<dbReference type="GO" id="GO:0005737">
    <property type="term" value="C:cytoplasm"/>
    <property type="evidence" value="ECO:0007669"/>
    <property type="project" value="TreeGrafter"/>
</dbReference>
<sequence>MNGSKEMIADLIRDAKSRFDHCDIVPVLVLAGRTGSGKSSLMNALAGRLVSEVGVIPTTQTPVEHELAEGGLPLRVVDLPGVGEAGRHVQRLEDMLGSLGRAHLMLMAVPCPSRDFAYERELVGAVQAHYGAALPLPCVVACTKIDTAPPIKDWRPEALNLASPVSEKERNIADWLNYVERAMGPHIRQPFGGKTPFLPCCAGESWDDAENRYGIGELRGKIYGLLPDAARTCFARLDRALCDERAADIVFDHARLAALAGLNPLPGVPDALFIIPIQVGMLIRLNKLYDKQFSMDIAARFLGPLLARSTGRMLASQLCKFVPVAGSLAGAAVAGALTYSLGMAFHTLMHGGTWRFDADTLMKQTEKVWNGLETGRFLEILGRKTGISFPSWKK</sequence>
<reference evidence="2" key="2">
    <citation type="submission" date="2021-09" db="EMBL/GenBank/DDBJ databases">
        <authorList>
            <person name="Gilroy R."/>
        </authorList>
    </citation>
    <scope>NUCLEOTIDE SEQUENCE</scope>
    <source>
        <strain evidence="2">ChiGjej2B2-19336</strain>
    </source>
</reference>
<dbReference type="InterPro" id="IPR006073">
    <property type="entry name" value="GTP-bd"/>
</dbReference>
<dbReference type="RefSeq" id="WP_304121985.1">
    <property type="nucleotide sequence ID" value="NZ_DYZA01000108.1"/>
</dbReference>
<proteinExistence type="predicted"/>
<dbReference type="GO" id="GO:0002098">
    <property type="term" value="P:tRNA wobble uridine modification"/>
    <property type="evidence" value="ECO:0007669"/>
    <property type="project" value="TreeGrafter"/>
</dbReference>
<dbReference type="GO" id="GO:0030488">
    <property type="term" value="P:tRNA methylation"/>
    <property type="evidence" value="ECO:0007669"/>
    <property type="project" value="TreeGrafter"/>
</dbReference>
<accession>A0A921DRJ9</accession>
<protein>
    <submittedName>
        <fullName evidence="2">50S ribosome-binding GTPase</fullName>
    </submittedName>
</protein>
<feature type="domain" description="G" evidence="1">
    <location>
        <begin position="29"/>
        <end position="112"/>
    </location>
</feature>
<organism evidence="2 3">
    <name type="scientific">Mailhella massiliensis</name>
    <dbReference type="NCBI Taxonomy" id="1903261"/>
    <lineage>
        <taxon>Bacteria</taxon>
        <taxon>Pseudomonadati</taxon>
        <taxon>Thermodesulfobacteriota</taxon>
        <taxon>Desulfovibrionia</taxon>
        <taxon>Desulfovibrionales</taxon>
        <taxon>Desulfovibrionaceae</taxon>
        <taxon>Mailhella</taxon>
    </lineage>
</organism>
<evidence type="ECO:0000313" key="3">
    <source>
        <dbReference type="Proteomes" id="UP000698963"/>
    </source>
</evidence>
<gene>
    <name evidence="2" type="ORF">K8W16_05685</name>
</gene>
<dbReference type="Proteomes" id="UP000698963">
    <property type="component" value="Unassembled WGS sequence"/>
</dbReference>
<dbReference type="EMBL" id="DYZA01000108">
    <property type="protein sequence ID" value="HJD97116.1"/>
    <property type="molecule type" value="Genomic_DNA"/>
</dbReference>
<dbReference type="AlphaFoldDB" id="A0A921DRJ9"/>
<dbReference type="Pfam" id="PF01926">
    <property type="entry name" value="MMR_HSR1"/>
    <property type="match status" value="1"/>
</dbReference>